<dbReference type="Proteomes" id="UP000199677">
    <property type="component" value="Unassembled WGS sequence"/>
</dbReference>
<sequence>MPPRLLLFSLAAIMLLASGCQLSPNAQDERLPYTADPMRNAPPIDQGLDAAGLSTLLQAEFAGQRGDFERASRGYLEAARRYGAEALAERATFAARFSDNDGLIEEAAQSWQALNPQADSPNRLLAALSLEQGNWLESLERRLALTSANQDGELTAFAETAIAEQAPLDALLNRLVEHLNQASPQDTAQQADALLAAALWEATLGRTERARGYLDQASGLTQRPTLLLVEGQLAIETGNPGRARQVAQLGLQDNPDDVRFLLLLAQAEIRLENLAAAEQQTDALLDRHSGSHALRVALAQLYLDEGYAAPAQRLLQPLIGQEDVPNLAYYLLGVIAQSEGDTDNALLYYRQVDGGNEFMPARATAAQMLIEDDRLIDARAFLRVERMRYEDYFSELVKLEVQLLDELGRTADASALLDRELNRTPDDTDLLYHRAMRAWEMGDVEQMEQDLRHVLSIEPDNAVALNALGYTLADLDLPGRLNEARELIERAHALDPDNPAVLDSLGWVNYRLGDPQQALPWLEQAYARMPDQEIAAHLAEVLHVLERSDEARQIIDDVQQRSDNHPTIDALIQRHPELDPANRL</sequence>
<dbReference type="Pfam" id="PF13432">
    <property type="entry name" value="TPR_16"/>
    <property type="match status" value="1"/>
</dbReference>
<dbReference type="RefSeq" id="WP_244511314.1">
    <property type="nucleotide sequence ID" value="NZ_FNII01000011.1"/>
</dbReference>
<dbReference type="SMART" id="SM00028">
    <property type="entry name" value="TPR"/>
    <property type="match status" value="4"/>
</dbReference>
<feature type="chain" id="PRO_5011575254" evidence="1">
    <location>
        <begin position="27"/>
        <end position="584"/>
    </location>
</feature>
<organism evidence="2 3">
    <name type="scientific">Vreelandella arcis</name>
    <dbReference type="NCBI Taxonomy" id="416873"/>
    <lineage>
        <taxon>Bacteria</taxon>
        <taxon>Pseudomonadati</taxon>
        <taxon>Pseudomonadota</taxon>
        <taxon>Gammaproteobacteria</taxon>
        <taxon>Oceanospirillales</taxon>
        <taxon>Halomonadaceae</taxon>
        <taxon>Vreelandella</taxon>
    </lineage>
</organism>
<dbReference type="SUPFAM" id="SSF48452">
    <property type="entry name" value="TPR-like"/>
    <property type="match status" value="2"/>
</dbReference>
<dbReference type="PANTHER" id="PTHR12558">
    <property type="entry name" value="CELL DIVISION CYCLE 16,23,27"/>
    <property type="match status" value="1"/>
</dbReference>
<accession>A0A1H0G4E0</accession>
<keyword evidence="3" id="KW-1185">Reference proteome</keyword>
<dbReference type="STRING" id="416873.SAMN04487951_11184"/>
<evidence type="ECO:0000313" key="3">
    <source>
        <dbReference type="Proteomes" id="UP000199677"/>
    </source>
</evidence>
<name>A0A1H0G4E0_9GAMM</name>
<dbReference type="Pfam" id="PF13181">
    <property type="entry name" value="TPR_8"/>
    <property type="match status" value="2"/>
</dbReference>
<dbReference type="PANTHER" id="PTHR12558:SF13">
    <property type="entry name" value="CELL DIVISION CYCLE PROTEIN 27 HOMOLOG"/>
    <property type="match status" value="1"/>
</dbReference>
<gene>
    <name evidence="2" type="ORF">SAMN04487951_11184</name>
</gene>
<keyword evidence="1" id="KW-0732">Signal</keyword>
<protein>
    <submittedName>
        <fullName evidence="2">Tetratricopeptide repeat-containing protein</fullName>
    </submittedName>
</protein>
<feature type="signal peptide" evidence="1">
    <location>
        <begin position="1"/>
        <end position="26"/>
    </location>
</feature>
<evidence type="ECO:0000313" key="2">
    <source>
        <dbReference type="EMBL" id="SDO01742.1"/>
    </source>
</evidence>
<dbReference type="Pfam" id="PF14559">
    <property type="entry name" value="TPR_19"/>
    <property type="match status" value="1"/>
</dbReference>
<dbReference type="AlphaFoldDB" id="A0A1H0G4E0"/>
<dbReference type="Gene3D" id="1.25.40.10">
    <property type="entry name" value="Tetratricopeptide repeat domain"/>
    <property type="match status" value="2"/>
</dbReference>
<reference evidence="3" key="1">
    <citation type="submission" date="2016-10" db="EMBL/GenBank/DDBJ databases">
        <authorList>
            <person name="Varghese N."/>
            <person name="Submissions S."/>
        </authorList>
    </citation>
    <scope>NUCLEOTIDE SEQUENCE [LARGE SCALE GENOMIC DNA]</scope>
    <source>
        <strain evidence="3">CGMCC 1.6494</strain>
    </source>
</reference>
<proteinExistence type="predicted"/>
<dbReference type="InterPro" id="IPR011990">
    <property type="entry name" value="TPR-like_helical_dom_sf"/>
</dbReference>
<dbReference type="EMBL" id="FNII01000011">
    <property type="protein sequence ID" value="SDO01742.1"/>
    <property type="molecule type" value="Genomic_DNA"/>
</dbReference>
<dbReference type="InterPro" id="IPR019734">
    <property type="entry name" value="TPR_rpt"/>
</dbReference>
<dbReference type="PROSITE" id="PS51257">
    <property type="entry name" value="PROKAR_LIPOPROTEIN"/>
    <property type="match status" value="1"/>
</dbReference>
<evidence type="ECO:0000256" key="1">
    <source>
        <dbReference type="SAM" id="SignalP"/>
    </source>
</evidence>